<dbReference type="Proteomes" id="UP000218811">
    <property type="component" value="Unassembled WGS sequence"/>
</dbReference>
<reference evidence="2 3" key="1">
    <citation type="journal article" date="2012" name="Science">
        <title>The Paleozoic origin of enzymatic lignin decomposition reconstructed from 31 fungal genomes.</title>
        <authorList>
            <person name="Floudas D."/>
            <person name="Binder M."/>
            <person name="Riley R."/>
            <person name="Barry K."/>
            <person name="Blanchette R.A."/>
            <person name="Henrissat B."/>
            <person name="Martinez A.T."/>
            <person name="Otillar R."/>
            <person name="Spatafora J.W."/>
            <person name="Yadav J.S."/>
            <person name="Aerts A."/>
            <person name="Benoit I."/>
            <person name="Boyd A."/>
            <person name="Carlson A."/>
            <person name="Copeland A."/>
            <person name="Coutinho P.M."/>
            <person name="de Vries R.P."/>
            <person name="Ferreira P."/>
            <person name="Findley K."/>
            <person name="Foster B."/>
            <person name="Gaskell J."/>
            <person name="Glotzer D."/>
            <person name="Gorecki P."/>
            <person name="Heitman J."/>
            <person name="Hesse C."/>
            <person name="Hori C."/>
            <person name="Igarashi K."/>
            <person name="Jurgens J.A."/>
            <person name="Kallen N."/>
            <person name="Kersten P."/>
            <person name="Kohler A."/>
            <person name="Kuees U."/>
            <person name="Kumar T.K.A."/>
            <person name="Kuo A."/>
            <person name="LaButti K."/>
            <person name="Larrondo L.F."/>
            <person name="Lindquist E."/>
            <person name="Ling A."/>
            <person name="Lombard V."/>
            <person name="Lucas S."/>
            <person name="Lundell T."/>
            <person name="Martin R."/>
            <person name="McLaughlin D.J."/>
            <person name="Morgenstern I."/>
            <person name="Morin E."/>
            <person name="Murat C."/>
            <person name="Nagy L.G."/>
            <person name="Nolan M."/>
            <person name="Ohm R.A."/>
            <person name="Patyshakuliyeva A."/>
            <person name="Rokas A."/>
            <person name="Ruiz-Duenas F.J."/>
            <person name="Sabat G."/>
            <person name="Salamov A."/>
            <person name="Samejima M."/>
            <person name="Schmutz J."/>
            <person name="Slot J.C."/>
            <person name="St John F."/>
            <person name="Stenlid J."/>
            <person name="Sun H."/>
            <person name="Sun S."/>
            <person name="Syed K."/>
            <person name="Tsang A."/>
            <person name="Wiebenga A."/>
            <person name="Young D."/>
            <person name="Pisabarro A."/>
            <person name="Eastwood D.C."/>
            <person name="Martin F."/>
            <person name="Cullen D."/>
            <person name="Grigoriev I.V."/>
            <person name="Hibbett D.S."/>
        </authorList>
    </citation>
    <scope>NUCLEOTIDE SEQUENCE [LARGE SCALE GENOMIC DNA]</scope>
    <source>
        <strain evidence="2 3">MD-104</strain>
    </source>
</reference>
<name>A0A2H3JIH3_WOLCO</name>
<feature type="region of interest" description="Disordered" evidence="1">
    <location>
        <begin position="74"/>
        <end position="146"/>
    </location>
</feature>
<feature type="compositionally biased region" description="Basic residues" evidence="1">
    <location>
        <begin position="39"/>
        <end position="51"/>
    </location>
</feature>
<keyword evidence="3" id="KW-1185">Reference proteome</keyword>
<organism evidence="2 3">
    <name type="scientific">Wolfiporia cocos (strain MD-104)</name>
    <name type="common">Brown rot fungus</name>
    <dbReference type="NCBI Taxonomy" id="742152"/>
    <lineage>
        <taxon>Eukaryota</taxon>
        <taxon>Fungi</taxon>
        <taxon>Dikarya</taxon>
        <taxon>Basidiomycota</taxon>
        <taxon>Agaricomycotina</taxon>
        <taxon>Agaricomycetes</taxon>
        <taxon>Polyporales</taxon>
        <taxon>Phaeolaceae</taxon>
        <taxon>Wolfiporia</taxon>
    </lineage>
</organism>
<proteinExistence type="predicted"/>
<accession>A0A2H3JIH3</accession>
<sequence length="287" mass="31766">MARLEKRPSTAIENISNRKRQPTTNERNSACSISEASAKPRHRIFRRKDKRLRKSFDKDSVYVRRQVHAGYLADGCQQEEQSTQRGSTVEPAVPAKRKRSPAARDPSSEEEKRVALTGDVVIAADGEPKEERSAPHHTAAPMPSGGLQYQAATRRLCFAAGMSRRGSRPRFSLSRLRDGGKMKAPPLPRMVRSLALEGSPLLLNLGKANANAYWLDLTVCEHASLNDLIDNGYQMRVTFNAQKRTARTYNTGAVGGMEDRLGDTRGVRIVVRASRSGASRYSCSEPC</sequence>
<feature type="non-terminal residue" evidence="2">
    <location>
        <position position="287"/>
    </location>
</feature>
<evidence type="ECO:0000313" key="2">
    <source>
        <dbReference type="EMBL" id="PCH41986.1"/>
    </source>
</evidence>
<evidence type="ECO:0000313" key="3">
    <source>
        <dbReference type="Proteomes" id="UP000218811"/>
    </source>
</evidence>
<dbReference type="AlphaFoldDB" id="A0A2H3JIH3"/>
<feature type="region of interest" description="Disordered" evidence="1">
    <location>
        <begin position="1"/>
        <end position="51"/>
    </location>
</feature>
<gene>
    <name evidence="2" type="ORF">WOLCODRAFT_143819</name>
</gene>
<protein>
    <submittedName>
        <fullName evidence="2">Uncharacterized protein</fullName>
    </submittedName>
</protein>
<feature type="compositionally biased region" description="Polar residues" evidence="1">
    <location>
        <begin position="22"/>
        <end position="35"/>
    </location>
</feature>
<feature type="compositionally biased region" description="Polar residues" evidence="1">
    <location>
        <begin position="78"/>
        <end position="87"/>
    </location>
</feature>
<evidence type="ECO:0000256" key="1">
    <source>
        <dbReference type="SAM" id="MobiDB-lite"/>
    </source>
</evidence>
<dbReference type="EMBL" id="KB468124">
    <property type="protein sequence ID" value="PCH41986.1"/>
    <property type="molecule type" value="Genomic_DNA"/>
</dbReference>